<accession>A0A8J3S7S8</accession>
<evidence type="ECO:0000259" key="8">
    <source>
        <dbReference type="Pfam" id="PF22666"/>
    </source>
</evidence>
<evidence type="ECO:0000313" key="9">
    <source>
        <dbReference type="EMBL" id="GIH87561.1"/>
    </source>
</evidence>
<feature type="domain" description="Glycoside hydrolase family 2 catalytic" evidence="7">
    <location>
        <begin position="283"/>
        <end position="438"/>
    </location>
</feature>
<dbReference type="FunFam" id="3.20.20.80:FF:000050">
    <property type="entry name" value="Beta-mannosidase B"/>
    <property type="match status" value="1"/>
</dbReference>
<evidence type="ECO:0000259" key="7">
    <source>
        <dbReference type="Pfam" id="PF02836"/>
    </source>
</evidence>
<dbReference type="PANTHER" id="PTHR43730:SF1">
    <property type="entry name" value="BETA-MANNOSIDASE"/>
    <property type="match status" value="1"/>
</dbReference>
<comment type="similarity">
    <text evidence="2">Belongs to the glycosyl hydrolase 2 family.</text>
</comment>
<dbReference type="GO" id="GO:0004567">
    <property type="term" value="F:beta-mannosidase activity"/>
    <property type="evidence" value="ECO:0007669"/>
    <property type="project" value="UniProtKB-EC"/>
</dbReference>
<dbReference type="PANTHER" id="PTHR43730">
    <property type="entry name" value="BETA-MANNOSIDASE"/>
    <property type="match status" value="1"/>
</dbReference>
<evidence type="ECO:0000256" key="4">
    <source>
        <dbReference type="ARBA" id="ARBA00022729"/>
    </source>
</evidence>
<dbReference type="InterPro" id="IPR017853">
    <property type="entry name" value="GH"/>
</dbReference>
<evidence type="ECO:0000256" key="1">
    <source>
        <dbReference type="ARBA" id="ARBA00000829"/>
    </source>
</evidence>
<protein>
    <recommendedName>
        <fullName evidence="3">beta-mannosidase</fullName>
        <ecNumber evidence="3">3.2.1.25</ecNumber>
    </recommendedName>
</protein>
<name>A0A8J3S7S8_PLARO</name>
<evidence type="ECO:0000256" key="3">
    <source>
        <dbReference type="ARBA" id="ARBA00012754"/>
    </source>
</evidence>
<dbReference type="Proteomes" id="UP000655044">
    <property type="component" value="Unassembled WGS sequence"/>
</dbReference>
<dbReference type="Gene3D" id="2.60.120.260">
    <property type="entry name" value="Galactose-binding domain-like"/>
    <property type="match status" value="1"/>
</dbReference>
<dbReference type="AlphaFoldDB" id="A0A8J3S7S8"/>
<reference evidence="9" key="1">
    <citation type="submission" date="2021-01" db="EMBL/GenBank/DDBJ databases">
        <title>Whole genome shotgun sequence of Planobispora rosea NBRC 15558.</title>
        <authorList>
            <person name="Komaki H."/>
            <person name="Tamura T."/>
        </authorList>
    </citation>
    <scope>NUCLEOTIDE SEQUENCE</scope>
    <source>
        <strain evidence="9">NBRC 15558</strain>
    </source>
</reference>
<dbReference type="Pfam" id="PF22666">
    <property type="entry name" value="Glyco_hydro_2_N2"/>
    <property type="match status" value="1"/>
</dbReference>
<dbReference type="Pfam" id="PF02836">
    <property type="entry name" value="Glyco_hydro_2_C"/>
    <property type="match status" value="1"/>
</dbReference>
<dbReference type="SUPFAM" id="SSF49785">
    <property type="entry name" value="Galactose-binding domain-like"/>
    <property type="match status" value="1"/>
</dbReference>
<proteinExistence type="inferred from homology"/>
<evidence type="ECO:0000313" key="10">
    <source>
        <dbReference type="Proteomes" id="UP000655044"/>
    </source>
</evidence>
<dbReference type="InterPro" id="IPR008979">
    <property type="entry name" value="Galactose-bd-like_sf"/>
</dbReference>
<dbReference type="Gene3D" id="3.20.20.80">
    <property type="entry name" value="Glycosidases"/>
    <property type="match status" value="1"/>
</dbReference>
<keyword evidence="10" id="KW-1185">Reference proteome</keyword>
<comment type="catalytic activity">
    <reaction evidence="1">
        <text>Hydrolysis of terminal, non-reducing beta-D-mannose residues in beta-D-mannosides.</text>
        <dbReference type="EC" id="3.2.1.25"/>
    </reaction>
</comment>
<keyword evidence="6" id="KW-0326">Glycosidase</keyword>
<dbReference type="InterPro" id="IPR006103">
    <property type="entry name" value="Glyco_hydro_2_cat"/>
</dbReference>
<dbReference type="InterPro" id="IPR036156">
    <property type="entry name" value="Beta-gal/glucu_dom_sf"/>
</dbReference>
<dbReference type="Gene3D" id="2.60.40.10">
    <property type="entry name" value="Immunoglobulins"/>
    <property type="match status" value="1"/>
</dbReference>
<dbReference type="RefSeq" id="WP_189243523.1">
    <property type="nucleotide sequence ID" value="NZ_BMQP01000042.1"/>
</dbReference>
<comment type="caution">
    <text evidence="9">The sequence shown here is derived from an EMBL/GenBank/DDBJ whole genome shotgun (WGS) entry which is preliminary data.</text>
</comment>
<dbReference type="SUPFAM" id="SSF51445">
    <property type="entry name" value="(Trans)glycosidases"/>
    <property type="match status" value="1"/>
</dbReference>
<dbReference type="InterPro" id="IPR050887">
    <property type="entry name" value="Beta-mannosidase_GH2"/>
</dbReference>
<dbReference type="SUPFAM" id="SSF49303">
    <property type="entry name" value="beta-Galactosidase/glucuronidase domain"/>
    <property type="match status" value="1"/>
</dbReference>
<feature type="domain" description="Beta-mannosidase-like galactose-binding" evidence="8">
    <location>
        <begin position="9"/>
        <end position="172"/>
    </location>
</feature>
<dbReference type="InterPro" id="IPR054593">
    <property type="entry name" value="Beta-mannosidase-like_N2"/>
</dbReference>
<dbReference type="GO" id="GO:0006516">
    <property type="term" value="P:glycoprotein catabolic process"/>
    <property type="evidence" value="ECO:0007669"/>
    <property type="project" value="TreeGrafter"/>
</dbReference>
<dbReference type="InterPro" id="IPR013783">
    <property type="entry name" value="Ig-like_fold"/>
</dbReference>
<evidence type="ECO:0000256" key="6">
    <source>
        <dbReference type="ARBA" id="ARBA00023295"/>
    </source>
</evidence>
<keyword evidence="4" id="KW-0732">Signal</keyword>
<dbReference type="EMBL" id="BOOI01000063">
    <property type="protein sequence ID" value="GIH87561.1"/>
    <property type="molecule type" value="Genomic_DNA"/>
</dbReference>
<evidence type="ECO:0000256" key="2">
    <source>
        <dbReference type="ARBA" id="ARBA00007401"/>
    </source>
</evidence>
<keyword evidence="5" id="KW-0378">Hydrolase</keyword>
<sequence>MYRPLHEGWTLSGAGHHDIPATVPGCVHTDLLAAGLIDDPYLDDNENRLAWIGRAEWSYRTAFTWRPDGSDRTDLVCEGLDTVATVLLNGVEVAATANMHRSYRFAVRDLLRDGENTLEVRFGSPYRYAERRRAELGERPGAYAEPYPFIRKMACNFGWDWGPTLVTSGIWRSIGLHSWSEARLAEVRPLVRADGVDVHVRVERAGDAPVTVTADVAGVGAEVKLDRGQNEGVLRLDVPGAELWWPLGYGAQPLYPLTVTAGTDRWRKEIGFRTVELDEDAFRLIVNGRPVFVRGFNWIPDDCFPARVTPERLAERFGQAMDAGANALRVWGGGVYESEDFYDLADRHGLLIWQDFPFACAAYPEEEPFRSEVEAEARQNVARLSAHPSLVLWCGNNENIEGHQHWDWQEPLGERSWGAGFYYDLLPGVVAGLDPTRPYWPGSPYSGAPDRDVRDPATGTIHIWTVWGSRDYTHYGDYTPRFVAEFGYQGPPSHATLRASVSDEPLTPDSPGVLHHQKAVDGNARLLTGLGEHLPQPETFDDWHYYTQLNQARAVAFGVERFRSLMPYCMGTVVWQLNDCWPVTSWAAVDGAGRRKPLWYGLRRAYADRLVTRRDDEIVLVNDTDGEWAGTLRLARRDLSGQVLSGRDEQVAVPARATLGIPMRETPDDPAAELLSAELGERRGLFFFAEDPAVAYPPAEFTATVEPVGGDPENGGLEVTVTATTILRELAIFPDRLDPAATVDDQLVTLLPGESVTFRVTGARDLDPAALTAYPVLRCVNEARP</sequence>
<dbReference type="GO" id="GO:0005975">
    <property type="term" value="P:carbohydrate metabolic process"/>
    <property type="evidence" value="ECO:0007669"/>
    <property type="project" value="InterPro"/>
</dbReference>
<dbReference type="EC" id="3.2.1.25" evidence="3"/>
<gene>
    <name evidence="9" type="ORF">Pro02_59690</name>
</gene>
<evidence type="ECO:0000256" key="5">
    <source>
        <dbReference type="ARBA" id="ARBA00022801"/>
    </source>
</evidence>
<organism evidence="9 10">
    <name type="scientific">Planobispora rosea</name>
    <dbReference type="NCBI Taxonomy" id="35762"/>
    <lineage>
        <taxon>Bacteria</taxon>
        <taxon>Bacillati</taxon>
        <taxon>Actinomycetota</taxon>
        <taxon>Actinomycetes</taxon>
        <taxon>Streptosporangiales</taxon>
        <taxon>Streptosporangiaceae</taxon>
        <taxon>Planobispora</taxon>
    </lineage>
</organism>